<dbReference type="NCBIfam" id="TIGR01245">
    <property type="entry name" value="trpD"/>
    <property type="match status" value="1"/>
</dbReference>
<evidence type="ECO:0000256" key="3">
    <source>
        <dbReference type="HAMAP-Rule" id="MF_00211"/>
    </source>
</evidence>
<accession>A0A2H0LS62</accession>
<evidence type="ECO:0000256" key="1">
    <source>
        <dbReference type="ARBA" id="ARBA00022676"/>
    </source>
</evidence>
<keyword evidence="3" id="KW-0057">Aromatic amino acid biosynthesis</keyword>
<dbReference type="GO" id="GO:0005829">
    <property type="term" value="C:cytosol"/>
    <property type="evidence" value="ECO:0007669"/>
    <property type="project" value="TreeGrafter"/>
</dbReference>
<feature type="binding site" evidence="3">
    <location>
        <position position="123"/>
    </location>
    <ligand>
        <name>5-phospho-alpha-D-ribose 1-diphosphate</name>
        <dbReference type="ChEBI" id="CHEBI:58017"/>
    </ligand>
</feature>
<dbReference type="InterPro" id="IPR036320">
    <property type="entry name" value="Glycosyl_Trfase_fam3_N_dom_sf"/>
</dbReference>
<keyword evidence="2 3" id="KW-0808">Transferase</keyword>
<organism evidence="6 7">
    <name type="scientific">Candidatus Abzuiibacterium crystallinum</name>
    <dbReference type="NCBI Taxonomy" id="1974748"/>
    <lineage>
        <taxon>Bacteria</taxon>
        <taxon>Pseudomonadati</taxon>
        <taxon>Candidatus Omnitrophota</taxon>
        <taxon>Candidatus Abzuiibacterium</taxon>
    </lineage>
</organism>
<keyword evidence="3" id="KW-0028">Amino-acid biosynthesis</keyword>
<feature type="binding site" evidence="3">
    <location>
        <begin position="93"/>
        <end position="96"/>
    </location>
    <ligand>
        <name>5-phospho-alpha-D-ribose 1-diphosphate</name>
        <dbReference type="ChEBI" id="CHEBI:58017"/>
    </ligand>
</feature>
<feature type="binding site" evidence="3">
    <location>
        <position position="95"/>
    </location>
    <ligand>
        <name>Mg(2+)</name>
        <dbReference type="ChEBI" id="CHEBI:18420"/>
        <label>1</label>
    </ligand>
</feature>
<dbReference type="InterPro" id="IPR017459">
    <property type="entry name" value="Glycosyl_Trfase_fam3_N_dom"/>
</dbReference>
<comment type="pathway">
    <text evidence="3">Amino-acid biosynthesis; L-tryptophan biosynthesis; L-tryptophan from chorismate: step 2/5.</text>
</comment>
<dbReference type="InterPro" id="IPR035902">
    <property type="entry name" value="Nuc_phospho_transferase"/>
</dbReference>
<name>A0A2H0LS62_9BACT</name>
<feature type="binding site" evidence="3">
    <location>
        <begin position="86"/>
        <end position="87"/>
    </location>
    <ligand>
        <name>5-phospho-alpha-D-ribose 1-diphosphate</name>
        <dbReference type="ChEBI" id="CHEBI:58017"/>
    </ligand>
</feature>
<feature type="domain" description="Glycosyl transferase family 3 N-terminal" evidence="5">
    <location>
        <begin position="5"/>
        <end position="63"/>
    </location>
</feature>
<dbReference type="Gene3D" id="3.40.1030.10">
    <property type="entry name" value="Nucleoside phosphorylase/phosphoribosyltransferase catalytic domain"/>
    <property type="match status" value="1"/>
</dbReference>
<feature type="domain" description="Glycosyl transferase family 3" evidence="4">
    <location>
        <begin position="77"/>
        <end position="331"/>
    </location>
</feature>
<evidence type="ECO:0000259" key="4">
    <source>
        <dbReference type="Pfam" id="PF00591"/>
    </source>
</evidence>
<feature type="binding site" evidence="3">
    <location>
        <position position="232"/>
    </location>
    <ligand>
        <name>Mg(2+)</name>
        <dbReference type="ChEBI" id="CHEBI:18420"/>
        <label>1</label>
    </ligand>
</feature>
<feature type="binding site" evidence="3">
    <location>
        <position position="232"/>
    </location>
    <ligand>
        <name>Mg(2+)</name>
        <dbReference type="ChEBI" id="CHEBI:18420"/>
        <label>2</label>
    </ligand>
</feature>
<comment type="similarity">
    <text evidence="3">Belongs to the anthranilate phosphoribosyltransferase family.</text>
</comment>
<dbReference type="EMBL" id="PCVY01000016">
    <property type="protein sequence ID" value="PIQ87270.1"/>
    <property type="molecule type" value="Genomic_DNA"/>
</dbReference>
<comment type="caution">
    <text evidence="6">The sequence shown here is derived from an EMBL/GenBank/DDBJ whole genome shotgun (WGS) entry which is preliminary data.</text>
</comment>
<dbReference type="InterPro" id="IPR000312">
    <property type="entry name" value="Glycosyl_Trfase_fam3"/>
</dbReference>
<feature type="binding site" evidence="3">
    <location>
        <position position="83"/>
    </location>
    <ligand>
        <name>5-phospho-alpha-D-ribose 1-diphosphate</name>
        <dbReference type="ChEBI" id="CHEBI:58017"/>
    </ligand>
</feature>
<dbReference type="Gene3D" id="1.20.970.10">
    <property type="entry name" value="Transferase, Pyrimidine Nucleoside Phosphorylase, Chain C"/>
    <property type="match status" value="1"/>
</dbReference>
<comment type="function">
    <text evidence="3">Catalyzes the transfer of the phosphoribosyl group of 5-phosphorylribose-1-pyrophosphate (PRPP) to anthranilate to yield N-(5'-phosphoribosyl)-anthranilate (PRA).</text>
</comment>
<dbReference type="EC" id="2.4.2.18" evidence="3"/>
<comment type="caution">
    <text evidence="3">Lacks conserved residue(s) required for the propagation of feature annotation.</text>
</comment>
<dbReference type="GO" id="GO:0000287">
    <property type="term" value="F:magnesium ion binding"/>
    <property type="evidence" value="ECO:0007669"/>
    <property type="project" value="UniProtKB-UniRule"/>
</dbReference>
<dbReference type="GO" id="GO:0000162">
    <property type="term" value="P:L-tryptophan biosynthetic process"/>
    <property type="evidence" value="ECO:0007669"/>
    <property type="project" value="UniProtKB-UniRule"/>
</dbReference>
<dbReference type="UniPathway" id="UPA00035">
    <property type="reaction ID" value="UER00041"/>
</dbReference>
<comment type="cofactor">
    <cofactor evidence="3">
        <name>Mg(2+)</name>
        <dbReference type="ChEBI" id="CHEBI:18420"/>
    </cofactor>
    <text evidence="3">Binds 2 magnesium ions per monomer.</text>
</comment>
<dbReference type="PANTHER" id="PTHR43285">
    <property type="entry name" value="ANTHRANILATE PHOSPHORIBOSYLTRANSFERASE"/>
    <property type="match status" value="1"/>
</dbReference>
<sequence length="342" mass="37638">MNRKRVIDKLLLGKDLEQSESRKLFTLLIRNRLPFETVVQILALLQKKGEAVTELTGLVKAARRIQKRLKFKPVHANLCDGCGTGGDGKQTINISTAASLVAAAAGAYVAKHGNYSITSRAGSSDLMKALRVRIQAPSHAMLRSLKQIGFGYFHAPAYTKAFRYAAPARQALARQKMKTIFNLSGPLLNPLHVKRQVIGVFHYRYIPLLIKTLKLLGCRHALVVSGQDGTDEITTHQITYTAELKKSQIKYGRFQPKQWLLRRSQTKDLKGGGALFNAKKTLRILNGTDRSACTDVVLANAGAMLYVAGISPSIRAGIQKAAVILKTGKALMVLNQLRRLSQ</sequence>
<dbReference type="Proteomes" id="UP000230859">
    <property type="component" value="Unassembled WGS sequence"/>
</dbReference>
<feature type="binding site" evidence="3">
    <location>
        <position position="231"/>
    </location>
    <ligand>
        <name>Mg(2+)</name>
        <dbReference type="ChEBI" id="CHEBI:18420"/>
        <label>2</label>
    </ligand>
</feature>
<evidence type="ECO:0000313" key="7">
    <source>
        <dbReference type="Proteomes" id="UP000230859"/>
    </source>
</evidence>
<dbReference type="GO" id="GO:0004048">
    <property type="term" value="F:anthranilate phosphoribosyltransferase activity"/>
    <property type="evidence" value="ECO:0007669"/>
    <property type="project" value="UniProtKB-UniRule"/>
</dbReference>
<feature type="binding site" evidence="3">
    <location>
        <begin position="111"/>
        <end position="119"/>
    </location>
    <ligand>
        <name>5-phospho-alpha-D-ribose 1-diphosphate</name>
        <dbReference type="ChEBI" id="CHEBI:58017"/>
    </ligand>
</feature>
<keyword evidence="3" id="KW-0460">Magnesium</keyword>
<evidence type="ECO:0000259" key="5">
    <source>
        <dbReference type="Pfam" id="PF02885"/>
    </source>
</evidence>
<feature type="binding site" evidence="3">
    <location>
        <position position="83"/>
    </location>
    <ligand>
        <name>anthranilate</name>
        <dbReference type="ChEBI" id="CHEBI:16567"/>
        <label>1</label>
    </ligand>
</feature>
<feature type="binding site" evidence="3">
    <location>
        <position position="169"/>
    </location>
    <ligand>
        <name>anthranilate</name>
        <dbReference type="ChEBI" id="CHEBI:16567"/>
        <label>2</label>
    </ligand>
</feature>
<dbReference type="Pfam" id="PF02885">
    <property type="entry name" value="Glycos_trans_3N"/>
    <property type="match status" value="1"/>
</dbReference>
<gene>
    <name evidence="3 6" type="primary">trpD</name>
    <name evidence="6" type="ORF">COV74_01745</name>
</gene>
<dbReference type="SUPFAM" id="SSF52418">
    <property type="entry name" value="Nucleoside phosphorylase/phosphoribosyltransferase catalytic domain"/>
    <property type="match status" value="1"/>
</dbReference>
<dbReference type="HAMAP" id="MF_00211">
    <property type="entry name" value="TrpD"/>
    <property type="match status" value="1"/>
</dbReference>
<feature type="binding site" evidence="3">
    <location>
        <position position="114"/>
    </location>
    <ligand>
        <name>anthranilate</name>
        <dbReference type="ChEBI" id="CHEBI:16567"/>
        <label>1</label>
    </ligand>
</feature>
<proteinExistence type="inferred from homology"/>
<dbReference type="InterPro" id="IPR005940">
    <property type="entry name" value="Anthranilate_Pribosyl_Tfrase"/>
</dbReference>
<dbReference type="Pfam" id="PF00591">
    <property type="entry name" value="Glycos_transf_3"/>
    <property type="match status" value="1"/>
</dbReference>
<evidence type="ECO:0000313" key="6">
    <source>
        <dbReference type="EMBL" id="PIQ87270.1"/>
    </source>
</evidence>
<feature type="binding site" evidence="3">
    <location>
        <position position="91"/>
    </location>
    <ligand>
        <name>5-phospho-alpha-D-ribose 1-diphosphate</name>
        <dbReference type="ChEBI" id="CHEBI:58017"/>
    </ligand>
</feature>
<protein>
    <recommendedName>
        <fullName evidence="3">Anthranilate phosphoribosyltransferase</fullName>
        <ecNumber evidence="3">2.4.2.18</ecNumber>
    </recommendedName>
</protein>
<comment type="catalytic activity">
    <reaction evidence="3">
        <text>N-(5-phospho-beta-D-ribosyl)anthranilate + diphosphate = 5-phospho-alpha-D-ribose 1-diphosphate + anthranilate</text>
        <dbReference type="Rhea" id="RHEA:11768"/>
        <dbReference type="ChEBI" id="CHEBI:16567"/>
        <dbReference type="ChEBI" id="CHEBI:18277"/>
        <dbReference type="ChEBI" id="CHEBI:33019"/>
        <dbReference type="ChEBI" id="CHEBI:58017"/>
        <dbReference type="EC" id="2.4.2.18"/>
    </reaction>
</comment>
<keyword evidence="1 3" id="KW-0328">Glycosyltransferase</keyword>
<dbReference type="PANTHER" id="PTHR43285:SF2">
    <property type="entry name" value="ANTHRANILATE PHOSPHORIBOSYLTRANSFERASE"/>
    <property type="match status" value="1"/>
</dbReference>
<comment type="subunit">
    <text evidence="3">Homodimer.</text>
</comment>
<keyword evidence="3" id="KW-0822">Tryptophan biosynthesis</keyword>
<keyword evidence="3" id="KW-0479">Metal-binding</keyword>
<evidence type="ECO:0000256" key="2">
    <source>
        <dbReference type="ARBA" id="ARBA00022679"/>
    </source>
</evidence>
<dbReference type="AlphaFoldDB" id="A0A2H0LS62"/>
<dbReference type="SUPFAM" id="SSF47648">
    <property type="entry name" value="Nucleoside phosphorylase/phosphoribosyltransferase N-terminal domain"/>
    <property type="match status" value="1"/>
</dbReference>
<reference evidence="6 7" key="1">
    <citation type="submission" date="2017-09" db="EMBL/GenBank/DDBJ databases">
        <title>Depth-based differentiation of microbial function through sediment-hosted aquifers and enrichment of novel symbionts in the deep terrestrial subsurface.</title>
        <authorList>
            <person name="Probst A.J."/>
            <person name="Ladd B."/>
            <person name="Jarett J.K."/>
            <person name="Geller-Mcgrath D.E."/>
            <person name="Sieber C.M."/>
            <person name="Emerson J.B."/>
            <person name="Anantharaman K."/>
            <person name="Thomas B.C."/>
            <person name="Malmstrom R."/>
            <person name="Stieglmeier M."/>
            <person name="Klingl A."/>
            <person name="Woyke T."/>
            <person name="Ryan C.M."/>
            <person name="Banfield J.F."/>
        </authorList>
    </citation>
    <scope>NUCLEOTIDE SEQUENCE [LARGE SCALE GENOMIC DNA]</scope>
    <source>
        <strain evidence="6">CG11_big_fil_rev_8_21_14_0_20_45_26</strain>
    </source>
</reference>